<feature type="domain" description="Signal transduction histidine kinase internal region" evidence="2">
    <location>
        <begin position="162"/>
        <end position="238"/>
    </location>
</feature>
<keyword evidence="4" id="KW-1185">Reference proteome</keyword>
<dbReference type="Pfam" id="PF06580">
    <property type="entry name" value="His_kinase"/>
    <property type="match status" value="1"/>
</dbReference>
<dbReference type="PANTHER" id="PTHR34220:SF7">
    <property type="entry name" value="SENSOR HISTIDINE KINASE YPDA"/>
    <property type="match status" value="1"/>
</dbReference>
<dbReference type="GO" id="GO:0000155">
    <property type="term" value="F:phosphorelay sensor kinase activity"/>
    <property type="evidence" value="ECO:0007669"/>
    <property type="project" value="InterPro"/>
</dbReference>
<dbReference type="InterPro" id="IPR050640">
    <property type="entry name" value="Bact_2-comp_sensor_kinase"/>
</dbReference>
<proteinExistence type="predicted"/>
<feature type="transmembrane region" description="Helical" evidence="1">
    <location>
        <begin position="86"/>
        <end position="105"/>
    </location>
</feature>
<evidence type="ECO:0000313" key="3">
    <source>
        <dbReference type="EMBL" id="KFF12718.1"/>
    </source>
</evidence>
<dbReference type="STRING" id="445961.IW15_07930"/>
<organism evidence="3 4">
    <name type="scientific">Chryseobacterium soli</name>
    <dbReference type="NCBI Taxonomy" id="445961"/>
    <lineage>
        <taxon>Bacteria</taxon>
        <taxon>Pseudomonadati</taxon>
        <taxon>Bacteroidota</taxon>
        <taxon>Flavobacteriia</taxon>
        <taxon>Flavobacteriales</taxon>
        <taxon>Weeksellaceae</taxon>
        <taxon>Chryseobacterium group</taxon>
        <taxon>Chryseobacterium</taxon>
    </lineage>
</organism>
<feature type="transmembrane region" description="Helical" evidence="1">
    <location>
        <begin position="46"/>
        <end position="65"/>
    </location>
</feature>
<sequence>MKNILNEIKQSSSFLLFIFLFGYAQSIQVRLLVRKKLDGYVFTPEAAVASFLSAVILFFVMHIFIKHWQKSETFSTKEALKIFSTSMLVYVLIMKITGLFLALAFDTFERNFNQKTLALSTLSEIMDTFIYGSFFLSWYYYQKNKKKQKQIDLYNHAFSETKINQLKAQLNPHFLFNNLNVLDQLIEEDKNKASDFLNEFADMYRYVLQVSDKKLIPIDEELSFAVKYFGLMQYKYENAYRLQIQNKGIKGNIVPLTLQLLLENAIQHNLGTEKKPVVIQMEIGNEIIISNNTIEKRTTKSTSGRALNNLKEQYALLANRQLKIVHSENEFSVILPIIPLQEND</sequence>
<dbReference type="Proteomes" id="UP000028705">
    <property type="component" value="Unassembled WGS sequence"/>
</dbReference>
<dbReference type="RefSeq" id="WP_034710408.1">
    <property type="nucleotide sequence ID" value="NZ_JAODPJ010000012.1"/>
</dbReference>
<dbReference type="AlphaFoldDB" id="A0A086A7Q4"/>
<dbReference type="EMBL" id="JPRH01000003">
    <property type="protein sequence ID" value="KFF12718.1"/>
    <property type="molecule type" value="Genomic_DNA"/>
</dbReference>
<keyword evidence="1" id="KW-0472">Membrane</keyword>
<keyword evidence="1" id="KW-0812">Transmembrane</keyword>
<evidence type="ECO:0000256" key="1">
    <source>
        <dbReference type="SAM" id="Phobius"/>
    </source>
</evidence>
<dbReference type="eggNOG" id="COG2972">
    <property type="taxonomic scope" value="Bacteria"/>
</dbReference>
<gene>
    <name evidence="3" type="ORF">IW15_07930</name>
</gene>
<accession>A0A086A7Q4</accession>
<dbReference type="PANTHER" id="PTHR34220">
    <property type="entry name" value="SENSOR HISTIDINE KINASE YPDA"/>
    <property type="match status" value="1"/>
</dbReference>
<dbReference type="GO" id="GO:0016020">
    <property type="term" value="C:membrane"/>
    <property type="evidence" value="ECO:0007669"/>
    <property type="project" value="InterPro"/>
</dbReference>
<feature type="transmembrane region" description="Helical" evidence="1">
    <location>
        <begin position="117"/>
        <end position="141"/>
    </location>
</feature>
<keyword evidence="1" id="KW-1133">Transmembrane helix</keyword>
<name>A0A086A7Q4_9FLAO</name>
<evidence type="ECO:0000313" key="4">
    <source>
        <dbReference type="Proteomes" id="UP000028705"/>
    </source>
</evidence>
<reference evidence="3 4" key="1">
    <citation type="submission" date="2014-07" db="EMBL/GenBank/DDBJ databases">
        <title>Genome of Chryseobacterium soli DSM 19298.</title>
        <authorList>
            <person name="Stropko S.J."/>
            <person name="Pipes S.E."/>
            <person name="Newman J."/>
        </authorList>
    </citation>
    <scope>NUCLEOTIDE SEQUENCE [LARGE SCALE GENOMIC DNA]</scope>
    <source>
        <strain evidence="3 4">DSM 19298</strain>
    </source>
</reference>
<evidence type="ECO:0000259" key="2">
    <source>
        <dbReference type="Pfam" id="PF06580"/>
    </source>
</evidence>
<dbReference type="OrthoDB" id="9809908at2"/>
<protein>
    <recommendedName>
        <fullName evidence="2">Signal transduction histidine kinase internal region domain-containing protein</fullName>
    </recommendedName>
</protein>
<comment type="caution">
    <text evidence="3">The sequence shown here is derived from an EMBL/GenBank/DDBJ whole genome shotgun (WGS) entry which is preliminary data.</text>
</comment>
<dbReference type="InterPro" id="IPR010559">
    <property type="entry name" value="Sig_transdc_His_kin_internal"/>
</dbReference>